<evidence type="ECO:0000259" key="12">
    <source>
        <dbReference type="PROSITE" id="PS50918"/>
    </source>
</evidence>
<dbReference type="PROSITE" id="PS50918">
    <property type="entry name" value="WWE"/>
    <property type="match status" value="1"/>
</dbReference>
<evidence type="ECO:0000256" key="5">
    <source>
        <dbReference type="ARBA" id="ARBA00022679"/>
    </source>
</evidence>
<evidence type="ECO:0000256" key="3">
    <source>
        <dbReference type="ARBA" id="ARBA00009413"/>
    </source>
</evidence>
<protein>
    <recommendedName>
        <fullName evidence="4">RING-type E3 ubiquitin transferase</fullName>
        <ecNumber evidence="4">2.3.2.27</ecNumber>
    </recommendedName>
</protein>
<comment type="similarity">
    <text evidence="3">Belongs to the Deltex family.</text>
</comment>
<keyword evidence="6" id="KW-0479">Metal-binding</keyword>
<dbReference type="PROSITE" id="PS50089">
    <property type="entry name" value="ZF_RING_2"/>
    <property type="match status" value="1"/>
</dbReference>
<evidence type="ECO:0000256" key="1">
    <source>
        <dbReference type="ARBA" id="ARBA00000900"/>
    </source>
</evidence>
<dbReference type="SMART" id="SM00678">
    <property type="entry name" value="WWE"/>
    <property type="match status" value="2"/>
</dbReference>
<evidence type="ECO:0000313" key="14">
    <source>
        <dbReference type="Proteomes" id="UP001497512"/>
    </source>
</evidence>
<evidence type="ECO:0000259" key="11">
    <source>
        <dbReference type="PROSITE" id="PS50089"/>
    </source>
</evidence>
<evidence type="ECO:0000256" key="10">
    <source>
        <dbReference type="SAM" id="MobiDB-lite"/>
    </source>
</evidence>
<dbReference type="InterPro" id="IPR013083">
    <property type="entry name" value="Znf_RING/FYVE/PHD"/>
</dbReference>
<keyword evidence="9" id="KW-0863">Zinc-finger</keyword>
<dbReference type="InterPro" id="IPR039396">
    <property type="entry name" value="Deltex_C"/>
</dbReference>
<dbReference type="Pfam" id="PF13639">
    <property type="entry name" value="zf-RING_2"/>
    <property type="match status" value="1"/>
</dbReference>
<feature type="domain" description="RING-type" evidence="11">
    <location>
        <begin position="224"/>
        <end position="265"/>
    </location>
</feature>
<dbReference type="Gene3D" id="3.30.720.50">
    <property type="match status" value="2"/>
</dbReference>
<feature type="domain" description="WWE" evidence="12">
    <location>
        <begin position="1"/>
        <end position="74"/>
    </location>
</feature>
<keyword evidence="14" id="KW-1185">Reference proteome</keyword>
<dbReference type="SUPFAM" id="SSF57850">
    <property type="entry name" value="RING/U-box"/>
    <property type="match status" value="1"/>
</dbReference>
<dbReference type="Pfam" id="PF02825">
    <property type="entry name" value="WWE"/>
    <property type="match status" value="2"/>
</dbReference>
<dbReference type="EC" id="2.3.2.27" evidence="4"/>
<comment type="pathway">
    <text evidence="2">Protein modification; protein ubiquitination.</text>
</comment>
<evidence type="ECO:0000256" key="4">
    <source>
        <dbReference type="ARBA" id="ARBA00012483"/>
    </source>
</evidence>
<dbReference type="SMART" id="SM00184">
    <property type="entry name" value="RING"/>
    <property type="match status" value="1"/>
</dbReference>
<evidence type="ECO:0000256" key="8">
    <source>
        <dbReference type="ARBA" id="ARBA00022976"/>
    </source>
</evidence>
<keyword evidence="8" id="KW-0914">Notch signaling pathway</keyword>
<dbReference type="EMBL" id="OZ019910">
    <property type="protein sequence ID" value="CAK9210434.1"/>
    <property type="molecule type" value="Genomic_DNA"/>
</dbReference>
<accession>A0ABP0U1L2</accession>
<dbReference type="InterPro" id="IPR004170">
    <property type="entry name" value="WWE_dom"/>
</dbReference>
<dbReference type="PANTHER" id="PTHR12622">
    <property type="entry name" value="DELTEX-RELATED"/>
    <property type="match status" value="1"/>
</dbReference>
<dbReference type="Gene3D" id="3.30.40.10">
    <property type="entry name" value="Zinc/RING finger domain, C3HC4 (zinc finger)"/>
    <property type="match status" value="1"/>
</dbReference>
<organism evidence="13 14">
    <name type="scientific">Sphagnum troendelagicum</name>
    <dbReference type="NCBI Taxonomy" id="128251"/>
    <lineage>
        <taxon>Eukaryota</taxon>
        <taxon>Viridiplantae</taxon>
        <taxon>Streptophyta</taxon>
        <taxon>Embryophyta</taxon>
        <taxon>Bryophyta</taxon>
        <taxon>Sphagnophytina</taxon>
        <taxon>Sphagnopsida</taxon>
        <taxon>Sphagnales</taxon>
        <taxon>Sphagnaceae</taxon>
        <taxon>Sphagnum</taxon>
    </lineage>
</organism>
<dbReference type="InterPro" id="IPR037197">
    <property type="entry name" value="WWE_dom_sf"/>
</dbReference>
<evidence type="ECO:0000256" key="6">
    <source>
        <dbReference type="ARBA" id="ARBA00022723"/>
    </source>
</evidence>
<proteinExistence type="inferred from homology"/>
<gene>
    <name evidence="13" type="ORF">CSSPTR1EN2_LOCUS10158</name>
</gene>
<name>A0ABP0U1L2_9BRYO</name>
<evidence type="ECO:0000256" key="2">
    <source>
        <dbReference type="ARBA" id="ARBA00004906"/>
    </source>
</evidence>
<sequence>MAMTIEWEWMTDDIRWKPYTAACSAAIEAAYNAGESSVNLCIQSTSGFTHSITFKAQPPVQLSHGTKHSRPMRRQAAADVGLGRWQWWETQSQSWQSYDAAVTSRIEWAWNQCQNSLVQNQPDAPAGIVISIHHHTFSIHFEADAFQTNLSSHYRRKVRRRLNIPHPAANPLPSVQGSASTSQQTISSPPVSYPEVPKPEPVLLSSYNPDDLVSYVETSEEEECSICVSSLCQSDSVKLGKCMHTYHRDCIAQWFETRPTCPECSTSYGLIIGTQPPGTMTVQYILAGTPEAGRGLEGFPDTDIIRISYNFPNGIQSAEHPNPGKRYKGTRRVAFLPRNREGEEVLTLLKTAWERRLLFRVGTSVTTGQSDVVTWAGVHHKTSTWGGATNFGYPDETYFTRVKVELENLGVT</sequence>
<dbReference type="Gene3D" id="3.30.390.130">
    <property type="match status" value="1"/>
</dbReference>
<feature type="region of interest" description="Disordered" evidence="10">
    <location>
        <begin position="165"/>
        <end position="195"/>
    </location>
</feature>
<dbReference type="Pfam" id="PF18102">
    <property type="entry name" value="DTC"/>
    <property type="match status" value="1"/>
</dbReference>
<feature type="compositionally biased region" description="Polar residues" evidence="10">
    <location>
        <begin position="173"/>
        <end position="190"/>
    </location>
</feature>
<evidence type="ECO:0000256" key="9">
    <source>
        <dbReference type="PROSITE-ProRule" id="PRU00175"/>
    </source>
</evidence>
<evidence type="ECO:0000256" key="7">
    <source>
        <dbReference type="ARBA" id="ARBA00022737"/>
    </source>
</evidence>
<dbReference type="InterPro" id="IPR018123">
    <property type="entry name" value="WWE-dom_subgr"/>
</dbReference>
<evidence type="ECO:0000313" key="13">
    <source>
        <dbReference type="EMBL" id="CAK9210434.1"/>
    </source>
</evidence>
<dbReference type="InterPro" id="IPR039398">
    <property type="entry name" value="Deltex_fam"/>
</dbReference>
<keyword evidence="5" id="KW-0808">Transferase</keyword>
<dbReference type="CDD" id="cd09633">
    <property type="entry name" value="Deltex_C"/>
    <property type="match status" value="1"/>
</dbReference>
<dbReference type="Proteomes" id="UP001497512">
    <property type="component" value="Chromosome 18"/>
</dbReference>
<keyword evidence="7" id="KW-0677">Repeat</keyword>
<dbReference type="InterPro" id="IPR039399">
    <property type="entry name" value="Deltex_C_sf"/>
</dbReference>
<comment type="catalytic activity">
    <reaction evidence="1">
        <text>S-ubiquitinyl-[E2 ubiquitin-conjugating enzyme]-L-cysteine + [acceptor protein]-L-lysine = [E2 ubiquitin-conjugating enzyme]-L-cysteine + N(6)-ubiquitinyl-[acceptor protein]-L-lysine.</text>
        <dbReference type="EC" id="2.3.2.27"/>
    </reaction>
</comment>
<dbReference type="SUPFAM" id="SSF117839">
    <property type="entry name" value="WWE domain"/>
    <property type="match status" value="2"/>
</dbReference>
<keyword evidence="9" id="KW-0862">Zinc</keyword>
<dbReference type="InterPro" id="IPR001841">
    <property type="entry name" value="Znf_RING"/>
</dbReference>
<reference evidence="13" key="1">
    <citation type="submission" date="2024-02" db="EMBL/GenBank/DDBJ databases">
        <authorList>
            <consortium name="ELIXIR-Norway"/>
            <consortium name="Elixir Norway"/>
        </authorList>
    </citation>
    <scope>NUCLEOTIDE SEQUENCE</scope>
</reference>